<dbReference type="Proteomes" id="UP000823775">
    <property type="component" value="Unassembled WGS sequence"/>
</dbReference>
<keyword evidence="3" id="KW-1185">Reference proteome</keyword>
<sequence length="156" mass="17757">MARGRPRKDTTTKLVVEKQQHGTSVKRFDATITQEETPTMKQWPTLTLKDGVVTLKSNPTILDRELQRSHTKDQSSSEHTETRFRGHKCQMKVVTKGPKMVSKWIQKPIEKLLEVKTTAEIIDPPQEADKNMKTSEDQGWTQVKGKSVTKYTPPTG</sequence>
<gene>
    <name evidence="2" type="ORF">HAX54_050601</name>
</gene>
<feature type="region of interest" description="Disordered" evidence="1">
    <location>
        <begin position="1"/>
        <end position="23"/>
    </location>
</feature>
<feature type="region of interest" description="Disordered" evidence="1">
    <location>
        <begin position="60"/>
        <end position="86"/>
    </location>
</feature>
<feature type="compositionally biased region" description="Basic and acidic residues" evidence="1">
    <location>
        <begin position="127"/>
        <end position="136"/>
    </location>
</feature>
<evidence type="ECO:0000313" key="3">
    <source>
        <dbReference type="Proteomes" id="UP000823775"/>
    </source>
</evidence>
<feature type="region of interest" description="Disordered" evidence="1">
    <location>
        <begin position="119"/>
        <end position="156"/>
    </location>
</feature>
<dbReference type="EMBL" id="JACEIK010000888">
    <property type="protein sequence ID" value="MCD7463448.1"/>
    <property type="molecule type" value="Genomic_DNA"/>
</dbReference>
<evidence type="ECO:0000313" key="2">
    <source>
        <dbReference type="EMBL" id="MCD7463448.1"/>
    </source>
</evidence>
<reference evidence="2 3" key="1">
    <citation type="journal article" date="2021" name="BMC Genomics">
        <title>Datura genome reveals duplications of psychoactive alkaloid biosynthetic genes and high mutation rate following tissue culture.</title>
        <authorList>
            <person name="Rajewski A."/>
            <person name="Carter-House D."/>
            <person name="Stajich J."/>
            <person name="Litt A."/>
        </authorList>
    </citation>
    <scope>NUCLEOTIDE SEQUENCE [LARGE SCALE GENOMIC DNA]</scope>
    <source>
        <strain evidence="2">AR-01</strain>
    </source>
</reference>
<evidence type="ECO:0000256" key="1">
    <source>
        <dbReference type="SAM" id="MobiDB-lite"/>
    </source>
</evidence>
<organism evidence="2 3">
    <name type="scientific">Datura stramonium</name>
    <name type="common">Jimsonweed</name>
    <name type="synonym">Common thornapple</name>
    <dbReference type="NCBI Taxonomy" id="4076"/>
    <lineage>
        <taxon>Eukaryota</taxon>
        <taxon>Viridiplantae</taxon>
        <taxon>Streptophyta</taxon>
        <taxon>Embryophyta</taxon>
        <taxon>Tracheophyta</taxon>
        <taxon>Spermatophyta</taxon>
        <taxon>Magnoliopsida</taxon>
        <taxon>eudicotyledons</taxon>
        <taxon>Gunneridae</taxon>
        <taxon>Pentapetalae</taxon>
        <taxon>asterids</taxon>
        <taxon>lamiids</taxon>
        <taxon>Solanales</taxon>
        <taxon>Solanaceae</taxon>
        <taxon>Solanoideae</taxon>
        <taxon>Datureae</taxon>
        <taxon>Datura</taxon>
    </lineage>
</organism>
<name>A0ABS8SX02_DATST</name>
<protein>
    <submittedName>
        <fullName evidence="2">Uncharacterized protein</fullName>
    </submittedName>
</protein>
<feature type="compositionally biased region" description="Basic and acidic residues" evidence="1">
    <location>
        <begin position="62"/>
        <end position="84"/>
    </location>
</feature>
<feature type="compositionally biased region" description="Basic and acidic residues" evidence="1">
    <location>
        <begin position="7"/>
        <end position="20"/>
    </location>
</feature>
<comment type="caution">
    <text evidence="2">The sequence shown here is derived from an EMBL/GenBank/DDBJ whole genome shotgun (WGS) entry which is preliminary data.</text>
</comment>
<proteinExistence type="predicted"/>
<accession>A0ABS8SX02</accession>